<feature type="compositionally biased region" description="Polar residues" evidence="10">
    <location>
        <begin position="313"/>
        <end position="326"/>
    </location>
</feature>
<feature type="compositionally biased region" description="Low complexity" evidence="10">
    <location>
        <begin position="13"/>
        <end position="27"/>
    </location>
</feature>
<dbReference type="InterPro" id="IPR041637">
    <property type="entry name" value="Caprin-1_dimer"/>
</dbReference>
<feature type="non-terminal residue" evidence="12">
    <location>
        <position position="1"/>
    </location>
</feature>
<feature type="non-terminal residue" evidence="12">
    <location>
        <position position="1513"/>
    </location>
</feature>
<proteinExistence type="inferred from homology"/>
<protein>
    <submittedName>
        <fullName evidence="12">NAT10 acetyltransferase</fullName>
    </submittedName>
</protein>
<evidence type="ECO:0000256" key="1">
    <source>
        <dbReference type="ARBA" id="ARBA00004604"/>
    </source>
</evidence>
<evidence type="ECO:0000313" key="12">
    <source>
        <dbReference type="EMBL" id="MBN3289345.1"/>
    </source>
</evidence>
<evidence type="ECO:0000256" key="10">
    <source>
        <dbReference type="SAM" id="MobiDB-lite"/>
    </source>
</evidence>
<dbReference type="CDD" id="cd04301">
    <property type="entry name" value="NAT_SF"/>
    <property type="match status" value="1"/>
</dbReference>
<dbReference type="Pfam" id="PF13725">
    <property type="entry name" value="tRNA_bind_2"/>
    <property type="match status" value="1"/>
</dbReference>
<dbReference type="PANTHER" id="PTHR10925">
    <property type="entry name" value="N-ACETYLTRANSFERASE 10"/>
    <property type="match status" value="1"/>
</dbReference>
<dbReference type="InterPro" id="IPR000182">
    <property type="entry name" value="GNAT_dom"/>
</dbReference>
<sequence>MPSATIGNRTLQSSSPEVGSVPGSLSVSGPFHSGVQTEAIKQVLSVIEKKVRNLEKKKGKLDDYQAKKNKGERLNQDQLEAVSKFQEVVNNLDFARDLQKGFLALSQDIQKAVKKAVRREQLQREEAEQRRLKSVLEVQFILEKLGEETVRNDFKQGASGIQLSDEELVALDEIYKLVGPERDQNLRLTDQYDQASLHLWELLEAREKAVVGTTYKALKEIIDRVLQSDYFNSPHTHQNGVCEEEDQPVVVDAPESEQPVEPEVEVVEEYTEPSEVQPTEFVNRQFISETQYSSSDKEQADEWSTESEVVGGSLQQQPPSLPTVSPVTAPTEMHTVNPVVPVPPADPVVRKQRVQDLMAQMQGPYNFMQESMLEFESPPMDPAIVSAQPMKTAQTMDMPQMVCPPVLSESRLAQANAVAVQPEATQPQAQGSSFPRPSQSYYNTRAITRGGPRNSRGMLNGFRGPSNGFRGGYDGYRSSFTSTPSSGYGQSQFNTSRDYSNNFQRDGYQQNYKRGAGQGPRGCSRGFAEDTLPSDGVLDVPQRHLLAASKMLRKKIDNRIRVLIENGVAQHHRNMFVVVGDHGRDQVIILHHMLSKATVKARPSVLWCYKKELGFSSHRKKRMRKLQKKIKSGTLNLKQDDPFELFIAATNIRYCYYNETHKILGNTFGMCVLQDFEALTPNLLARTIETVEGGGIVVILLRTVNSLKQLYTMTMNCIVIDDELNILPISSHIANIKPVPPKSQEDTLSPRELELNELKESLQDTQPVGVLVDCCKTLDQAKAVLKFIEAISEKTLRSTVTLTAARGRGKSAALGLAIAGAVAFGYSNIFVTSPSPDNLHTLFEFIFKGFDALQYQEHLDYEIIQSLNPEFNKAVIRVNIFKEHRQTIQYIHPSDAVKLGQAELMVIDEAAAIPLPLLIQQLRQQSSASQVNLTAENKNTATARLSSARSLHEVSLQESIRYSPDDPVEKWLNDLLCLDCLNIPRIITGCPLPQNCELYYVNRDTLFCYHRASEAFLQKLMALYVASHYKNSPNDLQMLSDAPAHHLFCLLPPVPPTQNSLPEVLAVLQVCLEGEISRQSILNSLSRGKKAAGDLIPWTISEQFQDPEFGSLSGGRVVRIAVHPDFQGMGYGTRALQLLQMYYEGQFPCLEEQVAQTPSEISTVNSEAVSLLEEVLSPRKNLPPLLLKLNERPPEDLNYLGVSFGLTPQLLKFWKRSGYTPVYLRQTPNDLTGEHSCIMLKELNSEETTKQGNWLPAYWKDFRRRFLSLLSYQFSTFHPTLALNILQNKNVKPGPQPSLSRAELDVFFTPYDLKRLEMYSRNMVDYHLIMDLIPTTSRLFFLNQLEDVSLSVAQSALLLGIGLQHKSVDNLEKEIELPSSQLMGLFNRLIRKVVQLFTNIQEKSVEEQMVATRDIVMEPTVKSLNEDLNNPVELRRESDLTITFVELLMSCRYMIRGDDEEWNQVLSKAGQNAALISIKSDRKRPPERTENGESSKFKKLKKKSKEKKSKFNK</sequence>
<keyword evidence="3" id="KW-0808">Transferase</keyword>
<feature type="domain" description="N-acetyltransferase" evidence="11">
    <location>
        <begin position="1049"/>
        <end position="1244"/>
    </location>
</feature>
<feature type="compositionally biased region" description="Basic residues" evidence="10">
    <location>
        <begin position="1497"/>
        <end position="1513"/>
    </location>
</feature>
<feature type="compositionally biased region" description="Polar residues" evidence="10">
    <location>
        <begin position="478"/>
        <end position="512"/>
    </location>
</feature>
<dbReference type="Gene3D" id="3.40.630.30">
    <property type="match status" value="1"/>
</dbReference>
<feature type="region of interest" description="Disordered" evidence="10">
    <location>
        <begin position="1"/>
        <end position="27"/>
    </location>
</feature>
<feature type="region of interest" description="Disordered" evidence="10">
    <location>
        <begin position="290"/>
        <end position="326"/>
    </location>
</feature>
<feature type="compositionally biased region" description="Basic and acidic residues" evidence="10">
    <location>
        <begin position="1479"/>
        <end position="1496"/>
    </location>
</feature>
<feature type="coiled-coil region" evidence="9">
    <location>
        <begin position="110"/>
        <end position="139"/>
    </location>
</feature>
<feature type="coiled-coil region" evidence="9">
    <location>
        <begin position="37"/>
        <end position="74"/>
    </location>
</feature>
<evidence type="ECO:0000313" key="13">
    <source>
        <dbReference type="Proteomes" id="UP001166052"/>
    </source>
</evidence>
<evidence type="ECO:0000259" key="11">
    <source>
        <dbReference type="PROSITE" id="PS51186"/>
    </source>
</evidence>
<dbReference type="InterPro" id="IPR016181">
    <property type="entry name" value="Acyl_CoA_acyltransferase"/>
</dbReference>
<feature type="compositionally biased region" description="Polar residues" evidence="10">
    <location>
        <begin position="1"/>
        <end position="12"/>
    </location>
</feature>
<dbReference type="Pfam" id="PF12287">
    <property type="entry name" value="Caprin-1_C"/>
    <property type="match status" value="1"/>
</dbReference>
<reference evidence="12" key="1">
    <citation type="journal article" date="2021" name="Cell">
        <title>Tracing the genetic footprints of vertebrate landing in non-teleost ray-finned fishes.</title>
        <authorList>
            <person name="Bi X."/>
            <person name="Wang K."/>
            <person name="Yang L."/>
            <person name="Pan H."/>
            <person name="Jiang H."/>
            <person name="Wei Q."/>
            <person name="Fang M."/>
            <person name="Yu H."/>
            <person name="Zhu C."/>
            <person name="Cai Y."/>
            <person name="He Y."/>
            <person name="Gan X."/>
            <person name="Zeng H."/>
            <person name="Yu D."/>
            <person name="Zhu Y."/>
            <person name="Jiang H."/>
            <person name="Qiu Q."/>
            <person name="Yang H."/>
            <person name="Zhang Y.E."/>
            <person name="Wang W."/>
            <person name="Zhu M."/>
            <person name="He S."/>
            <person name="Zhang G."/>
        </authorList>
    </citation>
    <scope>NUCLEOTIDE SEQUENCE</scope>
    <source>
        <strain evidence="12">Bchr_001</strain>
    </source>
</reference>
<dbReference type="InterPro" id="IPR022070">
    <property type="entry name" value="Caprin-1_C"/>
</dbReference>
<name>A0ABS2YS68_POLSE</name>
<organism evidence="12 13">
    <name type="scientific">Polypterus senegalus</name>
    <name type="common">Senegal bichir</name>
    <dbReference type="NCBI Taxonomy" id="55291"/>
    <lineage>
        <taxon>Eukaryota</taxon>
        <taxon>Metazoa</taxon>
        <taxon>Chordata</taxon>
        <taxon>Craniata</taxon>
        <taxon>Vertebrata</taxon>
        <taxon>Euteleostomi</taxon>
        <taxon>Actinopterygii</taxon>
        <taxon>Polypteriformes</taxon>
        <taxon>Polypteridae</taxon>
        <taxon>Polypterus</taxon>
    </lineage>
</organism>
<evidence type="ECO:0000256" key="2">
    <source>
        <dbReference type="ARBA" id="ARBA00022552"/>
    </source>
</evidence>
<dbReference type="InterPro" id="IPR027992">
    <property type="entry name" value="tRNA_bind_dom"/>
</dbReference>
<feature type="compositionally biased region" description="Polar residues" evidence="10">
    <location>
        <begin position="423"/>
        <end position="446"/>
    </location>
</feature>
<dbReference type="Pfam" id="PF05127">
    <property type="entry name" value="NAT10_TcmA_helicase"/>
    <property type="match status" value="1"/>
</dbReference>
<feature type="region of interest" description="Disordered" evidence="10">
    <location>
        <begin position="1477"/>
        <end position="1513"/>
    </location>
</feature>
<dbReference type="Pfam" id="PF18293">
    <property type="entry name" value="Caprin-1_dimer"/>
    <property type="match status" value="1"/>
</dbReference>
<dbReference type="Pfam" id="PF13718">
    <property type="entry name" value="GNAT_acetyltr_2"/>
    <property type="match status" value="1"/>
</dbReference>
<dbReference type="InterPro" id="IPR013562">
    <property type="entry name" value="TmcA/NAT10_N"/>
</dbReference>
<evidence type="ECO:0000256" key="6">
    <source>
        <dbReference type="ARBA" id="ARBA00022840"/>
    </source>
</evidence>
<keyword evidence="5" id="KW-0547">Nucleotide-binding</keyword>
<keyword evidence="6" id="KW-0067">ATP-binding</keyword>
<feature type="region of interest" description="Disordered" evidence="10">
    <location>
        <begin position="419"/>
        <end position="528"/>
    </location>
</feature>
<dbReference type="PROSITE" id="PS51186">
    <property type="entry name" value="GNAT"/>
    <property type="match status" value="1"/>
</dbReference>
<keyword evidence="2" id="KW-0698">rRNA processing</keyword>
<accession>A0ABS2YS68</accession>
<dbReference type="Gene3D" id="3.40.50.11040">
    <property type="match status" value="1"/>
</dbReference>
<dbReference type="Gene3D" id="3.40.50.300">
    <property type="entry name" value="P-loop containing nucleotide triphosphate hydrolases"/>
    <property type="match status" value="1"/>
</dbReference>
<dbReference type="InterPro" id="IPR027417">
    <property type="entry name" value="P-loop_NTPase"/>
</dbReference>
<evidence type="ECO:0000256" key="3">
    <source>
        <dbReference type="ARBA" id="ARBA00022679"/>
    </source>
</evidence>
<dbReference type="InterPro" id="IPR032672">
    <property type="entry name" value="TmcA/NAT10/Kre33"/>
</dbReference>
<evidence type="ECO:0000256" key="4">
    <source>
        <dbReference type="ARBA" id="ARBA00022694"/>
    </source>
</evidence>
<comment type="caution">
    <text evidence="12">The sequence shown here is derived from an EMBL/GenBank/DDBJ whole genome shotgun (WGS) entry which is preliminary data.</text>
</comment>
<keyword evidence="13" id="KW-1185">Reference proteome</keyword>
<comment type="subcellular location">
    <subcellularLocation>
        <location evidence="1">Nucleus</location>
        <location evidence="1">Nucleolus</location>
    </subcellularLocation>
</comment>
<keyword evidence="4" id="KW-0819">tRNA processing</keyword>
<keyword evidence="8" id="KW-0012">Acyltransferase</keyword>
<evidence type="ECO:0000256" key="5">
    <source>
        <dbReference type="ARBA" id="ARBA00022741"/>
    </source>
</evidence>
<dbReference type="Proteomes" id="UP001166052">
    <property type="component" value="Unassembled WGS sequence"/>
</dbReference>
<dbReference type="Pfam" id="PF08351">
    <property type="entry name" value="TmcA_N"/>
    <property type="match status" value="1"/>
</dbReference>
<evidence type="ECO:0000256" key="8">
    <source>
        <dbReference type="ARBA" id="ARBA00023315"/>
    </source>
</evidence>
<gene>
    <name evidence="12" type="primary">Nat10</name>
    <name evidence="12" type="ORF">GTO92_0008860</name>
</gene>
<dbReference type="PANTHER" id="PTHR10925:SF5">
    <property type="entry name" value="RNA CYTIDINE ACETYLTRANSFERASE"/>
    <property type="match status" value="1"/>
</dbReference>
<dbReference type="HAMAP" id="MF_03211">
    <property type="entry name" value="RNA_acetyltr_Nat10"/>
    <property type="match status" value="1"/>
</dbReference>
<keyword evidence="9" id="KW-0175">Coiled coil</keyword>
<evidence type="ECO:0000256" key="7">
    <source>
        <dbReference type="ARBA" id="ARBA00023242"/>
    </source>
</evidence>
<dbReference type="SUPFAM" id="SSF55729">
    <property type="entry name" value="Acyl-CoA N-acyltransferases (Nat)"/>
    <property type="match status" value="1"/>
</dbReference>
<dbReference type="EMBL" id="JAAWVN010002221">
    <property type="protein sequence ID" value="MBN3289345.1"/>
    <property type="molecule type" value="Genomic_DNA"/>
</dbReference>
<dbReference type="InterPro" id="IPR007807">
    <property type="entry name" value="TcmA/NAT10_helicase"/>
</dbReference>
<keyword evidence="7" id="KW-0539">Nucleus</keyword>
<dbReference type="InterPro" id="IPR033688">
    <property type="entry name" value="NAT10"/>
</dbReference>
<evidence type="ECO:0000256" key="9">
    <source>
        <dbReference type="SAM" id="Coils"/>
    </source>
</evidence>